<dbReference type="EMBL" id="BARV01017413">
    <property type="protein sequence ID" value="GAI23055.1"/>
    <property type="molecule type" value="Genomic_DNA"/>
</dbReference>
<protein>
    <submittedName>
        <fullName evidence="2">Uncharacterized protein</fullName>
    </submittedName>
</protein>
<name>X1N898_9ZZZZ</name>
<proteinExistence type="predicted"/>
<feature type="coiled-coil region" evidence="1">
    <location>
        <begin position="14"/>
        <end position="41"/>
    </location>
</feature>
<sequence>MAKTNEDKPLVELTAEARKNIDEMKAELERADGDLDALEELGLDVSRLRERVAWGKHARDVILKRLT</sequence>
<reference evidence="2" key="1">
    <citation type="journal article" date="2014" name="Front. Microbiol.">
        <title>High frequency of phylogenetically diverse reductive dehalogenase-homologous genes in deep subseafloor sedimentary metagenomes.</title>
        <authorList>
            <person name="Kawai M."/>
            <person name="Futagami T."/>
            <person name="Toyoda A."/>
            <person name="Takaki Y."/>
            <person name="Nishi S."/>
            <person name="Hori S."/>
            <person name="Arai W."/>
            <person name="Tsubouchi T."/>
            <person name="Morono Y."/>
            <person name="Uchiyama I."/>
            <person name="Ito T."/>
            <person name="Fujiyama A."/>
            <person name="Inagaki F."/>
            <person name="Takami H."/>
        </authorList>
    </citation>
    <scope>NUCLEOTIDE SEQUENCE</scope>
    <source>
        <strain evidence="2">Expedition CK06-06</strain>
    </source>
</reference>
<comment type="caution">
    <text evidence="2">The sequence shown here is derived from an EMBL/GenBank/DDBJ whole genome shotgun (WGS) entry which is preliminary data.</text>
</comment>
<dbReference type="AlphaFoldDB" id="X1N898"/>
<evidence type="ECO:0000313" key="2">
    <source>
        <dbReference type="EMBL" id="GAI23055.1"/>
    </source>
</evidence>
<keyword evidence="1" id="KW-0175">Coiled coil</keyword>
<accession>X1N898</accession>
<evidence type="ECO:0000256" key="1">
    <source>
        <dbReference type="SAM" id="Coils"/>
    </source>
</evidence>
<gene>
    <name evidence="2" type="ORF">S06H3_29681</name>
</gene>
<organism evidence="2">
    <name type="scientific">marine sediment metagenome</name>
    <dbReference type="NCBI Taxonomy" id="412755"/>
    <lineage>
        <taxon>unclassified sequences</taxon>
        <taxon>metagenomes</taxon>
        <taxon>ecological metagenomes</taxon>
    </lineage>
</organism>